<proteinExistence type="inferred from homology"/>
<comment type="cofactor">
    <cofactor evidence="3">
        <name>Mg(2+)</name>
        <dbReference type="ChEBI" id="CHEBI:18420"/>
    </cofactor>
    <text evidence="3">Binds 2 magnesium ions per subunit.</text>
</comment>
<feature type="binding site" evidence="3">
    <location>
        <position position="69"/>
    </location>
    <ligand>
        <name>Mg(2+)</name>
        <dbReference type="ChEBI" id="CHEBI:18420"/>
        <label>1</label>
    </ligand>
</feature>
<evidence type="ECO:0000256" key="3">
    <source>
        <dbReference type="PIRSR" id="PIRSR605502-1"/>
    </source>
</evidence>
<dbReference type="InterPro" id="IPR036705">
    <property type="entry name" value="Ribosyl_crysJ1_sf"/>
</dbReference>
<name>A0AAU8IJM6_9BACL</name>
<feature type="binding site" evidence="3">
    <location>
        <position position="284"/>
    </location>
    <ligand>
        <name>Mg(2+)</name>
        <dbReference type="ChEBI" id="CHEBI:18420"/>
        <label>1</label>
    </ligand>
</feature>
<evidence type="ECO:0000256" key="2">
    <source>
        <dbReference type="ARBA" id="ARBA00022801"/>
    </source>
</evidence>
<dbReference type="SUPFAM" id="SSF101478">
    <property type="entry name" value="ADP-ribosylglycohydrolase"/>
    <property type="match status" value="1"/>
</dbReference>
<evidence type="ECO:0000313" key="4">
    <source>
        <dbReference type="EMBL" id="XCJ18172.1"/>
    </source>
</evidence>
<feature type="binding site" evidence="3">
    <location>
        <position position="71"/>
    </location>
    <ligand>
        <name>Mg(2+)</name>
        <dbReference type="ChEBI" id="CHEBI:18420"/>
        <label>1</label>
    </ligand>
</feature>
<feature type="binding site" evidence="3">
    <location>
        <position position="285"/>
    </location>
    <ligand>
        <name>Mg(2+)</name>
        <dbReference type="ChEBI" id="CHEBI:18420"/>
        <label>1</label>
    </ligand>
</feature>
<dbReference type="Gene3D" id="1.10.4080.10">
    <property type="entry name" value="ADP-ribosylation/Crystallin J1"/>
    <property type="match status" value="1"/>
</dbReference>
<evidence type="ECO:0000256" key="1">
    <source>
        <dbReference type="ARBA" id="ARBA00010702"/>
    </source>
</evidence>
<sequence length="340" mass="38452">MSRRMVDRWEDDNKSYLKLNIKNRIYPTLYGLVIGDCLGVPVEFKKRGTFTIADMEGYGTYNQPKGTWSDDSSLTFCLMENIVENGDEASLLRKFVKYKEEGYLTPYGAMFDIGNTTIEAVNRFLGGSSPSQCGGKEEYDNGNGALMRIAPLAFILCSNFNFIEKCNVIKKYTELTHAHPRSIVGSIIYIQLLIAMYLNNSINLSISGIEKLFKTNFNENHVYRKELESYKRIFQDGFFDLKENEIKSSGYVVDTLEAAIWCLGTTKTFEGAVLKAVNLGGDTDTIASITGSLAGIYYKMDAIPEKWIRQIASKEKVDELINRFMLYCANQAVIKEYGEL</sequence>
<organism evidence="4">
    <name type="scientific">Sporolactobacillus sp. Y61</name>
    <dbReference type="NCBI Taxonomy" id="3160863"/>
    <lineage>
        <taxon>Bacteria</taxon>
        <taxon>Bacillati</taxon>
        <taxon>Bacillota</taxon>
        <taxon>Bacilli</taxon>
        <taxon>Bacillales</taxon>
        <taxon>Sporolactobacillaceae</taxon>
        <taxon>Sporolactobacillus</taxon>
    </lineage>
</organism>
<dbReference type="InterPro" id="IPR005502">
    <property type="entry name" value="Ribosyl_crysJ1"/>
</dbReference>
<keyword evidence="3" id="KW-0460">Magnesium</keyword>
<dbReference type="GO" id="GO:0046872">
    <property type="term" value="F:metal ion binding"/>
    <property type="evidence" value="ECO:0007669"/>
    <property type="project" value="UniProtKB-KW"/>
</dbReference>
<dbReference type="Pfam" id="PF03747">
    <property type="entry name" value="ADP_ribosyl_GH"/>
    <property type="match status" value="1"/>
</dbReference>
<feature type="binding site" evidence="3">
    <location>
        <position position="282"/>
    </location>
    <ligand>
        <name>Mg(2+)</name>
        <dbReference type="ChEBI" id="CHEBI:18420"/>
        <label>1</label>
    </ligand>
</feature>
<feature type="binding site" evidence="3">
    <location>
        <position position="70"/>
    </location>
    <ligand>
        <name>Mg(2+)</name>
        <dbReference type="ChEBI" id="CHEBI:18420"/>
        <label>1</label>
    </ligand>
</feature>
<gene>
    <name evidence="4" type="ORF">ABNN70_06955</name>
</gene>
<dbReference type="PANTHER" id="PTHR16222">
    <property type="entry name" value="ADP-RIBOSYLGLYCOHYDROLASE"/>
    <property type="match status" value="1"/>
</dbReference>
<keyword evidence="3" id="KW-0479">Metal-binding</keyword>
<dbReference type="PANTHER" id="PTHR16222:SF24">
    <property type="entry name" value="ADP-RIBOSYLHYDROLASE ARH3"/>
    <property type="match status" value="1"/>
</dbReference>
<protein>
    <submittedName>
        <fullName evidence="4">ADP-ribosylglycohydrolase family protein</fullName>
    </submittedName>
</protein>
<dbReference type="GO" id="GO:0016787">
    <property type="term" value="F:hydrolase activity"/>
    <property type="evidence" value="ECO:0007669"/>
    <property type="project" value="UniProtKB-KW"/>
</dbReference>
<dbReference type="AlphaFoldDB" id="A0AAU8IJM6"/>
<dbReference type="InterPro" id="IPR050792">
    <property type="entry name" value="ADP-ribosylglycohydrolase"/>
</dbReference>
<reference evidence="4" key="1">
    <citation type="submission" date="2024-06" db="EMBL/GenBank/DDBJ databases">
        <authorList>
            <person name="Fan A."/>
            <person name="Zhang F.Y."/>
            <person name="Zhang L."/>
        </authorList>
    </citation>
    <scope>NUCLEOTIDE SEQUENCE</scope>
    <source>
        <strain evidence="4">Y61</strain>
    </source>
</reference>
<comment type="similarity">
    <text evidence="1">Belongs to the ADP-ribosylglycohydrolase family.</text>
</comment>
<accession>A0AAU8IJM6</accession>
<keyword evidence="2" id="KW-0378">Hydrolase</keyword>
<dbReference type="EMBL" id="CP159510">
    <property type="protein sequence ID" value="XCJ18172.1"/>
    <property type="molecule type" value="Genomic_DNA"/>
</dbReference>
<dbReference type="RefSeq" id="WP_353949247.1">
    <property type="nucleotide sequence ID" value="NZ_CP159510.1"/>
</dbReference>